<dbReference type="Proteomes" id="UP000019373">
    <property type="component" value="Unassembled WGS sequence"/>
</dbReference>
<dbReference type="eggNOG" id="ENOG502T3CC">
    <property type="taxonomic scope" value="Eukaryota"/>
</dbReference>
<dbReference type="OrthoDB" id="5305593at2759"/>
<protein>
    <submittedName>
        <fullName evidence="1">Uncharacterized protein</fullName>
    </submittedName>
</protein>
<evidence type="ECO:0000313" key="2">
    <source>
        <dbReference type="Proteomes" id="UP000019373"/>
    </source>
</evidence>
<reference evidence="2" key="1">
    <citation type="journal article" date="2014" name="BMC Genomics">
        <title>Genome characteristics reveal the impact of lichenization on lichen-forming fungus Endocarpon pusillum Hedwig (Verrucariales, Ascomycota).</title>
        <authorList>
            <person name="Wang Y.-Y."/>
            <person name="Liu B."/>
            <person name="Zhang X.-Y."/>
            <person name="Zhou Q.-M."/>
            <person name="Zhang T."/>
            <person name="Li H."/>
            <person name="Yu Y.-F."/>
            <person name="Zhang X.-L."/>
            <person name="Hao X.-Y."/>
            <person name="Wang M."/>
            <person name="Wang L."/>
            <person name="Wei J.-C."/>
        </authorList>
    </citation>
    <scope>NUCLEOTIDE SEQUENCE [LARGE SCALE GENOMIC DNA]</scope>
    <source>
        <strain evidence="2">Z07020 / HMAS-L-300199</strain>
    </source>
</reference>
<dbReference type="GeneID" id="19241032"/>
<sequence length="132" mass="14411">MTDIPLGVIRAPGHAWNDINAGFTNLLSDLSVEALTLYGSSDPGSFSTMEHVVRFKLAQGPPPGTDENLAPGSKKGDVLSMINISVIWWTEDGKMTQEFEYGRITWKGFTSDPWDPRAEPMCGKAFHVGLKG</sequence>
<organism evidence="1 2">
    <name type="scientific">Endocarpon pusillum (strain Z07020 / HMAS-L-300199)</name>
    <name type="common">Lichen-forming fungus</name>
    <dbReference type="NCBI Taxonomy" id="1263415"/>
    <lineage>
        <taxon>Eukaryota</taxon>
        <taxon>Fungi</taxon>
        <taxon>Dikarya</taxon>
        <taxon>Ascomycota</taxon>
        <taxon>Pezizomycotina</taxon>
        <taxon>Eurotiomycetes</taxon>
        <taxon>Chaetothyriomycetidae</taxon>
        <taxon>Verrucariales</taxon>
        <taxon>Verrucariaceae</taxon>
        <taxon>Endocarpon</taxon>
    </lineage>
</organism>
<gene>
    <name evidence="1" type="ORF">EPUS_06085</name>
</gene>
<name>U1HSW5_ENDPU</name>
<dbReference type="HOGENOM" id="CLU_1917053_0_0_1"/>
<proteinExistence type="predicted"/>
<evidence type="ECO:0000313" key="1">
    <source>
        <dbReference type="EMBL" id="ERF72329.1"/>
    </source>
</evidence>
<dbReference type="EMBL" id="KE721110">
    <property type="protein sequence ID" value="ERF72329.1"/>
    <property type="molecule type" value="Genomic_DNA"/>
</dbReference>
<dbReference type="RefSeq" id="XP_007802000.1">
    <property type="nucleotide sequence ID" value="XM_007803809.1"/>
</dbReference>
<keyword evidence="2" id="KW-1185">Reference proteome</keyword>
<accession>U1HSW5</accession>
<dbReference type="AlphaFoldDB" id="U1HSW5"/>